<organism evidence="2 3">
    <name type="scientific">Venturia nashicola</name>
    <dbReference type="NCBI Taxonomy" id="86259"/>
    <lineage>
        <taxon>Eukaryota</taxon>
        <taxon>Fungi</taxon>
        <taxon>Dikarya</taxon>
        <taxon>Ascomycota</taxon>
        <taxon>Pezizomycotina</taxon>
        <taxon>Dothideomycetes</taxon>
        <taxon>Pleosporomycetidae</taxon>
        <taxon>Venturiales</taxon>
        <taxon>Venturiaceae</taxon>
        <taxon>Venturia</taxon>
    </lineage>
</organism>
<sequence>MKFGKGFVNTAGRLAGKEQDGAVGRMDRGKQSKSLKLTERAGIWSMSSGWLVEDCGGRGEQRPVLERDTNSHKSPLPFFLKPSQALHKGRTGALGPDNNKTLAEALPCPGAFGFAAPHGQCHAF</sequence>
<accession>A0A4Z1NLY8</accession>
<keyword evidence="3" id="KW-1185">Reference proteome</keyword>
<feature type="region of interest" description="Disordered" evidence="1">
    <location>
        <begin position="14"/>
        <end position="34"/>
    </location>
</feature>
<proteinExistence type="predicted"/>
<reference evidence="2 3" key="1">
    <citation type="submission" date="2019-04" db="EMBL/GenBank/DDBJ databases">
        <title>High contiguity whole genome sequence and gene annotation resource for two Venturia nashicola isolates.</title>
        <authorList>
            <person name="Prokchorchik M."/>
            <person name="Won K."/>
            <person name="Lee Y."/>
            <person name="Choi E.D."/>
            <person name="Segonzac C."/>
            <person name="Sohn K.H."/>
        </authorList>
    </citation>
    <scope>NUCLEOTIDE SEQUENCE [LARGE SCALE GENOMIC DNA]</scope>
    <source>
        <strain evidence="2 3">PRI2</strain>
    </source>
</reference>
<evidence type="ECO:0000313" key="3">
    <source>
        <dbReference type="Proteomes" id="UP000298493"/>
    </source>
</evidence>
<dbReference type="EMBL" id="SNSC02000021">
    <property type="protein sequence ID" value="TID15124.1"/>
    <property type="molecule type" value="Genomic_DNA"/>
</dbReference>
<feature type="compositionally biased region" description="Basic and acidic residues" evidence="1">
    <location>
        <begin position="15"/>
        <end position="30"/>
    </location>
</feature>
<dbReference type="Proteomes" id="UP000298493">
    <property type="component" value="Unassembled WGS sequence"/>
</dbReference>
<name>A0A4Z1NLY8_9PEZI</name>
<evidence type="ECO:0000313" key="2">
    <source>
        <dbReference type="EMBL" id="TID15124.1"/>
    </source>
</evidence>
<protein>
    <submittedName>
        <fullName evidence="2">Uncharacterized protein</fullName>
    </submittedName>
</protein>
<dbReference type="AlphaFoldDB" id="A0A4Z1NLY8"/>
<gene>
    <name evidence="2" type="ORF">E6O75_ATG08377</name>
</gene>
<comment type="caution">
    <text evidence="2">The sequence shown here is derived from an EMBL/GenBank/DDBJ whole genome shotgun (WGS) entry which is preliminary data.</text>
</comment>
<evidence type="ECO:0000256" key="1">
    <source>
        <dbReference type="SAM" id="MobiDB-lite"/>
    </source>
</evidence>